<evidence type="ECO:0000313" key="3">
    <source>
        <dbReference type="EMBL" id="GAA5059867.1"/>
    </source>
</evidence>
<evidence type="ECO:0000256" key="1">
    <source>
        <dbReference type="ARBA" id="ARBA00010617"/>
    </source>
</evidence>
<dbReference type="PANTHER" id="PTHR46696">
    <property type="entry name" value="P450, PUTATIVE (EUROFUNG)-RELATED"/>
    <property type="match status" value="1"/>
</dbReference>
<dbReference type="PRINTS" id="PR00385">
    <property type="entry name" value="P450"/>
</dbReference>
<dbReference type="RefSeq" id="WP_176147767.1">
    <property type="nucleotide sequence ID" value="NZ_BAABKC010000049.1"/>
</dbReference>
<accession>A0ABP9KLV5</accession>
<dbReference type="InterPro" id="IPR001128">
    <property type="entry name" value="Cyt_P450"/>
</dbReference>
<keyword evidence="2" id="KW-0408">Iron</keyword>
<dbReference type="InterPro" id="IPR036396">
    <property type="entry name" value="Cyt_P450_sf"/>
</dbReference>
<name>A0ABP9KLV5_9ACTN</name>
<keyword evidence="4" id="KW-1185">Reference proteome</keyword>
<comment type="similarity">
    <text evidence="1 2">Belongs to the cytochrome P450 family.</text>
</comment>
<protein>
    <submittedName>
        <fullName evidence="3">Cytochrome P450</fullName>
    </submittedName>
</protein>
<keyword evidence="2" id="KW-0349">Heme</keyword>
<sequence>MSERPEPLRYPFTSDECLAPAPRYAELRDAPMPRVRLPYGEDAWLVTGYADARSVLSDARFSLRAGAERDQPRMRPQSISGVGLLSTDGAEHARLRGVVARHFGARRVDRLRERVCETAEALLDRLEETGPPGDLVRGFAFPLAITLICDLLGVPEDDHHRIRRWLDVMLAHAVTVEDFTAQSQEFGAYLAELVELRRREPGDDLFTCLVRAHDEEDRLSYDELFELAAELLSAGFVTTYHQISNFCYLLLRRPEWLSRLRDRRADIPAAVEELLRYVPMPNGLVFPRYATEEVEVGGVLVRAGEPVLVDMSAANRDPAVFEDADDLILDRVPQAPHLSFGHGAHFCVGARLARLELQVALETLLVRMPGLKLAVGDAELRWKTEAMLRGLHALPVEW</sequence>
<dbReference type="EMBL" id="BAABKC010000049">
    <property type="protein sequence ID" value="GAA5059867.1"/>
    <property type="molecule type" value="Genomic_DNA"/>
</dbReference>
<dbReference type="PRINTS" id="PR00359">
    <property type="entry name" value="BP450"/>
</dbReference>
<evidence type="ECO:0000313" key="4">
    <source>
        <dbReference type="Proteomes" id="UP001500124"/>
    </source>
</evidence>
<proteinExistence type="inferred from homology"/>
<dbReference type="InterPro" id="IPR002397">
    <property type="entry name" value="Cyt_P450_B"/>
</dbReference>
<dbReference type="SUPFAM" id="SSF48264">
    <property type="entry name" value="Cytochrome P450"/>
    <property type="match status" value="1"/>
</dbReference>
<evidence type="ECO:0000256" key="2">
    <source>
        <dbReference type="RuleBase" id="RU000461"/>
    </source>
</evidence>
<dbReference type="CDD" id="cd11031">
    <property type="entry name" value="Cyp158A-like"/>
    <property type="match status" value="1"/>
</dbReference>
<dbReference type="PANTHER" id="PTHR46696:SF1">
    <property type="entry name" value="CYTOCHROME P450 YJIB-RELATED"/>
    <property type="match status" value="1"/>
</dbReference>
<dbReference type="Pfam" id="PF00067">
    <property type="entry name" value="p450"/>
    <property type="match status" value="1"/>
</dbReference>
<reference evidence="4" key="1">
    <citation type="journal article" date="2019" name="Int. J. Syst. Evol. Microbiol.">
        <title>The Global Catalogue of Microorganisms (GCM) 10K type strain sequencing project: providing services to taxonomists for standard genome sequencing and annotation.</title>
        <authorList>
            <consortium name="The Broad Institute Genomics Platform"/>
            <consortium name="The Broad Institute Genome Sequencing Center for Infectious Disease"/>
            <person name="Wu L."/>
            <person name="Ma J."/>
        </authorList>
    </citation>
    <scope>NUCLEOTIDE SEQUENCE [LARGE SCALE GENOMIC DNA]</scope>
    <source>
        <strain evidence="4">JCM 18410</strain>
    </source>
</reference>
<dbReference type="PROSITE" id="PS00086">
    <property type="entry name" value="CYTOCHROME_P450"/>
    <property type="match status" value="1"/>
</dbReference>
<dbReference type="Proteomes" id="UP001500124">
    <property type="component" value="Unassembled WGS sequence"/>
</dbReference>
<keyword evidence="2" id="KW-0479">Metal-binding</keyword>
<keyword evidence="2" id="KW-0503">Monooxygenase</keyword>
<comment type="caution">
    <text evidence="3">The sequence shown here is derived from an EMBL/GenBank/DDBJ whole genome shotgun (WGS) entry which is preliminary data.</text>
</comment>
<keyword evidence="2" id="KW-0560">Oxidoreductase</keyword>
<gene>
    <name evidence="3" type="ORF">GCM10023336_36050</name>
</gene>
<dbReference type="Gene3D" id="1.10.630.10">
    <property type="entry name" value="Cytochrome P450"/>
    <property type="match status" value="1"/>
</dbReference>
<dbReference type="InterPro" id="IPR017972">
    <property type="entry name" value="Cyt_P450_CS"/>
</dbReference>
<organism evidence="3 4">
    <name type="scientific">Streptomyces similanensis</name>
    <dbReference type="NCBI Taxonomy" id="1274988"/>
    <lineage>
        <taxon>Bacteria</taxon>
        <taxon>Bacillati</taxon>
        <taxon>Actinomycetota</taxon>
        <taxon>Actinomycetes</taxon>
        <taxon>Kitasatosporales</taxon>
        <taxon>Streptomycetaceae</taxon>
        <taxon>Streptomyces</taxon>
    </lineage>
</organism>